<dbReference type="AlphaFoldDB" id="A0A5B7DTF3"/>
<evidence type="ECO:0000313" key="2">
    <source>
        <dbReference type="Proteomes" id="UP000324222"/>
    </source>
</evidence>
<accession>A0A5B7DTF3</accession>
<protein>
    <submittedName>
        <fullName evidence="1">Uncharacterized protein</fullName>
    </submittedName>
</protein>
<evidence type="ECO:0000313" key="1">
    <source>
        <dbReference type="EMBL" id="MPC24349.1"/>
    </source>
</evidence>
<proteinExistence type="predicted"/>
<dbReference type="EMBL" id="VSRR010001320">
    <property type="protein sequence ID" value="MPC24349.1"/>
    <property type="molecule type" value="Genomic_DNA"/>
</dbReference>
<comment type="caution">
    <text evidence="1">The sequence shown here is derived from an EMBL/GenBank/DDBJ whole genome shotgun (WGS) entry which is preliminary data.</text>
</comment>
<reference evidence="1 2" key="1">
    <citation type="submission" date="2019-05" db="EMBL/GenBank/DDBJ databases">
        <title>Another draft genome of Portunus trituberculatus and its Hox gene families provides insights of decapod evolution.</title>
        <authorList>
            <person name="Jeong J.-H."/>
            <person name="Song I."/>
            <person name="Kim S."/>
            <person name="Choi T."/>
            <person name="Kim D."/>
            <person name="Ryu S."/>
            <person name="Kim W."/>
        </authorList>
    </citation>
    <scope>NUCLEOTIDE SEQUENCE [LARGE SCALE GENOMIC DNA]</scope>
    <source>
        <tissue evidence="1">Muscle</tissue>
    </source>
</reference>
<dbReference type="Proteomes" id="UP000324222">
    <property type="component" value="Unassembled WGS sequence"/>
</dbReference>
<sequence length="66" mass="7534">MTQRDLHFQPQQQTVTSLSLLLLLLLPDDPPRPARNPRLWSGQSVSVHWSVGITDVRHKPANEKPE</sequence>
<name>A0A5B7DTF3_PORTR</name>
<keyword evidence="2" id="KW-1185">Reference proteome</keyword>
<organism evidence="1 2">
    <name type="scientific">Portunus trituberculatus</name>
    <name type="common">Swimming crab</name>
    <name type="synonym">Neptunus trituberculatus</name>
    <dbReference type="NCBI Taxonomy" id="210409"/>
    <lineage>
        <taxon>Eukaryota</taxon>
        <taxon>Metazoa</taxon>
        <taxon>Ecdysozoa</taxon>
        <taxon>Arthropoda</taxon>
        <taxon>Crustacea</taxon>
        <taxon>Multicrustacea</taxon>
        <taxon>Malacostraca</taxon>
        <taxon>Eumalacostraca</taxon>
        <taxon>Eucarida</taxon>
        <taxon>Decapoda</taxon>
        <taxon>Pleocyemata</taxon>
        <taxon>Brachyura</taxon>
        <taxon>Eubrachyura</taxon>
        <taxon>Portunoidea</taxon>
        <taxon>Portunidae</taxon>
        <taxon>Portuninae</taxon>
        <taxon>Portunus</taxon>
    </lineage>
</organism>
<gene>
    <name evidence="1" type="ORF">E2C01_017430</name>
</gene>